<evidence type="ECO:0000256" key="9">
    <source>
        <dbReference type="RuleBase" id="RU004336"/>
    </source>
</evidence>
<keyword evidence="4 10" id="KW-0732">Signal</keyword>
<feature type="signal peptide" evidence="10">
    <location>
        <begin position="1"/>
        <end position="19"/>
    </location>
</feature>
<dbReference type="AlphaFoldDB" id="A0A8X7Y0D4"/>
<keyword evidence="13" id="KW-1185">Reference proteome</keyword>
<dbReference type="GO" id="GO:0005975">
    <property type="term" value="P:carbohydrate metabolic process"/>
    <property type="evidence" value="ECO:0007669"/>
    <property type="project" value="InterPro"/>
</dbReference>
<dbReference type="PANTHER" id="PTHR32227">
    <property type="entry name" value="GLUCAN ENDO-1,3-BETA-GLUCOSIDASE BG1-RELATED-RELATED"/>
    <property type="match status" value="1"/>
</dbReference>
<evidence type="ECO:0000256" key="4">
    <source>
        <dbReference type="ARBA" id="ARBA00022729"/>
    </source>
</evidence>
<organism evidence="12 13">
    <name type="scientific">Populus tomentosa</name>
    <name type="common">Chinese white poplar</name>
    <dbReference type="NCBI Taxonomy" id="118781"/>
    <lineage>
        <taxon>Eukaryota</taxon>
        <taxon>Viridiplantae</taxon>
        <taxon>Streptophyta</taxon>
        <taxon>Embryophyta</taxon>
        <taxon>Tracheophyta</taxon>
        <taxon>Spermatophyta</taxon>
        <taxon>Magnoliopsida</taxon>
        <taxon>eudicotyledons</taxon>
        <taxon>Gunneridae</taxon>
        <taxon>Pentapetalae</taxon>
        <taxon>rosids</taxon>
        <taxon>fabids</taxon>
        <taxon>Malpighiales</taxon>
        <taxon>Salicaceae</taxon>
        <taxon>Saliceae</taxon>
        <taxon>Populus</taxon>
    </lineage>
</organism>
<dbReference type="Proteomes" id="UP000886885">
    <property type="component" value="Chromosome 18A"/>
</dbReference>
<dbReference type="PROSITE" id="PS00587">
    <property type="entry name" value="GLYCOSYL_HYDROL_F17"/>
    <property type="match status" value="1"/>
</dbReference>
<dbReference type="Pfam" id="PF00332">
    <property type="entry name" value="Glyco_hydro_17"/>
    <property type="match status" value="2"/>
</dbReference>
<protein>
    <recommendedName>
        <fullName evidence="3">glucan endo-1,3-beta-D-glucosidase</fullName>
        <ecNumber evidence="3">3.2.1.39</ecNumber>
    </recommendedName>
</protein>
<evidence type="ECO:0000256" key="2">
    <source>
        <dbReference type="ARBA" id="ARBA00008773"/>
    </source>
</evidence>
<evidence type="ECO:0000256" key="5">
    <source>
        <dbReference type="ARBA" id="ARBA00022801"/>
    </source>
</evidence>
<evidence type="ECO:0000259" key="11">
    <source>
        <dbReference type="SMART" id="SM00768"/>
    </source>
</evidence>
<dbReference type="EC" id="3.2.1.39" evidence="3"/>
<dbReference type="OrthoDB" id="1293114at2759"/>
<comment type="caution">
    <text evidence="12">The sequence shown here is derived from an EMBL/GenBank/DDBJ whole genome shotgun (WGS) entry which is preliminary data.</text>
</comment>
<gene>
    <name evidence="12" type="ORF">POTOM_056639</name>
</gene>
<evidence type="ECO:0000256" key="10">
    <source>
        <dbReference type="SAM" id="SignalP"/>
    </source>
</evidence>
<dbReference type="FunFam" id="1.20.58.1040:FF:000002">
    <property type="entry name" value="Glucan endo-1,3-beta-glucosidase 8"/>
    <property type="match status" value="1"/>
</dbReference>
<keyword evidence="5 9" id="KW-0378">Hydrolase</keyword>
<dbReference type="Pfam" id="PF07983">
    <property type="entry name" value="X8"/>
    <property type="match status" value="1"/>
</dbReference>
<dbReference type="InterPro" id="IPR044965">
    <property type="entry name" value="Glyco_hydro_17_plant"/>
</dbReference>
<dbReference type="GO" id="GO:0042973">
    <property type="term" value="F:glucan endo-1,3-beta-D-glucosidase activity"/>
    <property type="evidence" value="ECO:0007669"/>
    <property type="project" value="UniProtKB-EC"/>
</dbReference>
<dbReference type="InterPro" id="IPR012946">
    <property type="entry name" value="X8"/>
</dbReference>
<feature type="chain" id="PRO_5036497894" description="glucan endo-1,3-beta-D-glucosidase" evidence="10">
    <location>
        <begin position="20"/>
        <end position="516"/>
    </location>
</feature>
<evidence type="ECO:0000313" key="12">
    <source>
        <dbReference type="EMBL" id="KAG6741150.1"/>
    </source>
</evidence>
<keyword evidence="7 9" id="KW-0326">Glycosidase</keyword>
<proteinExistence type="inferred from homology"/>
<sequence>MGLYHLAIGLVSLLSMVSGAMTIGANWGTQASHPLPPETVVRLLRENGIQKVKLFDADYDTLKVLGKTGIEVMVGIPNDLLASLAGSMKAAEKWVSKNVSAHVTNNNVNIRLIADDPDMIIYCKRFQLEFGLTKFKPFWYWEDLRYVAVGNEPFLQTYNGSFLRTTFPALQNVQSALIKAGLGNLIKVTVPLNADVYESSSGLPSGGDFRADIHDLMLTIVKFLNDAGAPFTVNIYPFISLYIDSNFPVEYAFFDGNANPVNDGGTSYYNMFDANYDTLVNALQKNGFGNLPIIVGEIGWPTDGDRNANVEYARRFNQGFMSHIASGKGTPMRPNAGINAYLFSLIDEDAKSIDPGNFERHWGIFTFDGIPKYSLNLGTTNTGALIPARSVHYLERKWCVMKPSAKLDDPQVAPSVSYACGLADCTSLGYGTSCGNLDARENISYAFNSYFQIQNQLGDACKFPNLSTITRTDPSTPTCRFAIMIEPYYGGAGQTFGYGKKVALGGLIAVFFLTIV</sequence>
<evidence type="ECO:0000313" key="13">
    <source>
        <dbReference type="Proteomes" id="UP000886885"/>
    </source>
</evidence>
<evidence type="ECO:0000256" key="1">
    <source>
        <dbReference type="ARBA" id="ARBA00000382"/>
    </source>
</evidence>
<comment type="similarity">
    <text evidence="2 8">Belongs to the glycosyl hydrolase 17 family.</text>
</comment>
<evidence type="ECO:0000256" key="6">
    <source>
        <dbReference type="ARBA" id="ARBA00023157"/>
    </source>
</evidence>
<comment type="catalytic activity">
    <reaction evidence="1">
        <text>Hydrolysis of (1-&gt;3)-beta-D-glucosidic linkages in (1-&gt;3)-beta-D-glucans.</text>
        <dbReference type="EC" id="3.2.1.39"/>
    </reaction>
</comment>
<evidence type="ECO:0000256" key="7">
    <source>
        <dbReference type="ARBA" id="ARBA00023295"/>
    </source>
</evidence>
<dbReference type="SMART" id="SM00768">
    <property type="entry name" value="X8"/>
    <property type="match status" value="1"/>
</dbReference>
<dbReference type="EMBL" id="JAAWWB010000035">
    <property type="protein sequence ID" value="KAG6741150.1"/>
    <property type="molecule type" value="Genomic_DNA"/>
</dbReference>
<dbReference type="InterPro" id="IPR000490">
    <property type="entry name" value="Glyco_hydro_17"/>
</dbReference>
<accession>A0A8X7Y0D4</accession>
<keyword evidence="6" id="KW-1015">Disulfide bond</keyword>
<name>A0A8X7Y0D4_POPTO</name>
<feature type="domain" description="X8" evidence="11">
    <location>
        <begin position="397"/>
        <end position="481"/>
    </location>
</feature>
<evidence type="ECO:0000256" key="8">
    <source>
        <dbReference type="RuleBase" id="RU004335"/>
    </source>
</evidence>
<reference evidence="12" key="1">
    <citation type="journal article" date="2020" name="bioRxiv">
        <title>Hybrid origin of Populus tomentosa Carr. identified through genome sequencing and phylogenomic analysis.</title>
        <authorList>
            <person name="An X."/>
            <person name="Gao K."/>
            <person name="Chen Z."/>
            <person name="Li J."/>
            <person name="Yang X."/>
            <person name="Yang X."/>
            <person name="Zhou J."/>
            <person name="Guo T."/>
            <person name="Zhao T."/>
            <person name="Huang S."/>
            <person name="Miao D."/>
            <person name="Khan W.U."/>
            <person name="Rao P."/>
            <person name="Ye M."/>
            <person name="Lei B."/>
            <person name="Liao W."/>
            <person name="Wang J."/>
            <person name="Ji L."/>
            <person name="Li Y."/>
            <person name="Guo B."/>
            <person name="Mustafa N.S."/>
            <person name="Li S."/>
            <person name="Yun Q."/>
            <person name="Keller S.R."/>
            <person name="Mao J."/>
            <person name="Zhang R."/>
            <person name="Strauss S.H."/>
        </authorList>
    </citation>
    <scope>NUCLEOTIDE SEQUENCE</scope>
    <source>
        <strain evidence="12">GM15</strain>
        <tissue evidence="12">Leaf</tissue>
    </source>
</reference>
<evidence type="ECO:0000256" key="3">
    <source>
        <dbReference type="ARBA" id="ARBA00012780"/>
    </source>
</evidence>